<keyword evidence="1" id="KW-0255">Endonuclease</keyword>
<protein>
    <submittedName>
        <fullName evidence="1">Endonuclease or glycosyl hydrolase</fullName>
    </submittedName>
</protein>
<gene>
    <name evidence="1" type="ORF">F3Y22_tig00110384pilonHSYRG00066</name>
</gene>
<reference evidence="1" key="1">
    <citation type="submission" date="2019-09" db="EMBL/GenBank/DDBJ databases">
        <title>Draft genome information of white flower Hibiscus syriacus.</title>
        <authorList>
            <person name="Kim Y.-M."/>
        </authorList>
    </citation>
    <scope>NUCLEOTIDE SEQUENCE [LARGE SCALE GENOMIC DNA]</scope>
    <source>
        <strain evidence="1">YM2019G1</strain>
    </source>
</reference>
<dbReference type="EMBL" id="VEPZ02000964">
    <property type="protein sequence ID" value="KAE8707244.1"/>
    <property type="molecule type" value="Genomic_DNA"/>
</dbReference>
<keyword evidence="1" id="KW-0540">Nuclease</keyword>
<evidence type="ECO:0000313" key="2">
    <source>
        <dbReference type="Proteomes" id="UP000436088"/>
    </source>
</evidence>
<sequence>MASSTSITPSHFAFTSRHHFPFNICSSRISFPLKIAYYNLPKRPPLTLKPFSSRQSKGNLFLLLHFFTTLGFHLI</sequence>
<dbReference type="AlphaFoldDB" id="A0A6A3ARM2"/>
<comment type="caution">
    <text evidence="1">The sequence shown here is derived from an EMBL/GenBank/DDBJ whole genome shotgun (WGS) entry which is preliminary data.</text>
</comment>
<proteinExistence type="predicted"/>
<evidence type="ECO:0000313" key="1">
    <source>
        <dbReference type="EMBL" id="KAE8707244.1"/>
    </source>
</evidence>
<keyword evidence="2" id="KW-1185">Reference proteome</keyword>
<dbReference type="Proteomes" id="UP000436088">
    <property type="component" value="Unassembled WGS sequence"/>
</dbReference>
<name>A0A6A3ARM2_HIBSY</name>
<accession>A0A6A3ARM2</accession>
<dbReference type="GO" id="GO:0004519">
    <property type="term" value="F:endonuclease activity"/>
    <property type="evidence" value="ECO:0007669"/>
    <property type="project" value="UniProtKB-KW"/>
</dbReference>
<organism evidence="1 2">
    <name type="scientific">Hibiscus syriacus</name>
    <name type="common">Rose of Sharon</name>
    <dbReference type="NCBI Taxonomy" id="106335"/>
    <lineage>
        <taxon>Eukaryota</taxon>
        <taxon>Viridiplantae</taxon>
        <taxon>Streptophyta</taxon>
        <taxon>Embryophyta</taxon>
        <taxon>Tracheophyta</taxon>
        <taxon>Spermatophyta</taxon>
        <taxon>Magnoliopsida</taxon>
        <taxon>eudicotyledons</taxon>
        <taxon>Gunneridae</taxon>
        <taxon>Pentapetalae</taxon>
        <taxon>rosids</taxon>
        <taxon>malvids</taxon>
        <taxon>Malvales</taxon>
        <taxon>Malvaceae</taxon>
        <taxon>Malvoideae</taxon>
        <taxon>Hibiscus</taxon>
    </lineage>
</organism>
<keyword evidence="1" id="KW-0378">Hydrolase</keyword>
<dbReference type="GO" id="GO:0016787">
    <property type="term" value="F:hydrolase activity"/>
    <property type="evidence" value="ECO:0007669"/>
    <property type="project" value="UniProtKB-KW"/>
</dbReference>